<evidence type="ECO:0000256" key="14">
    <source>
        <dbReference type="SAM" id="Phobius"/>
    </source>
</evidence>
<keyword evidence="10" id="KW-0067">ATP-binding</keyword>
<evidence type="ECO:0000259" key="15">
    <source>
        <dbReference type="PROSITE" id="PS50109"/>
    </source>
</evidence>
<dbReference type="CDD" id="cd00082">
    <property type="entry name" value="HisKA"/>
    <property type="match status" value="1"/>
</dbReference>
<evidence type="ECO:0000256" key="4">
    <source>
        <dbReference type="ARBA" id="ARBA00022475"/>
    </source>
</evidence>
<feature type="transmembrane region" description="Helical" evidence="14">
    <location>
        <begin position="516"/>
        <end position="537"/>
    </location>
</feature>
<dbReference type="SMART" id="SM00388">
    <property type="entry name" value="HisKA"/>
    <property type="match status" value="1"/>
</dbReference>
<dbReference type="SUPFAM" id="SSF55874">
    <property type="entry name" value="ATPase domain of HSP90 chaperone/DNA topoisomerase II/histidine kinase"/>
    <property type="match status" value="1"/>
</dbReference>
<feature type="transmembrane region" description="Helical" evidence="14">
    <location>
        <begin position="360"/>
        <end position="381"/>
    </location>
</feature>
<dbReference type="AlphaFoldDB" id="A0A9D1RCF6"/>
<feature type="transmembrane region" description="Helical" evidence="14">
    <location>
        <begin position="317"/>
        <end position="339"/>
    </location>
</feature>
<evidence type="ECO:0000256" key="12">
    <source>
        <dbReference type="ARBA" id="ARBA00023012"/>
    </source>
</evidence>
<dbReference type="InterPro" id="IPR003661">
    <property type="entry name" value="HisK_dim/P_dom"/>
</dbReference>
<dbReference type="SMART" id="SM00387">
    <property type="entry name" value="HATPase_c"/>
    <property type="match status" value="1"/>
</dbReference>
<keyword evidence="4" id="KW-1003">Cell membrane</keyword>
<dbReference type="GO" id="GO:0005886">
    <property type="term" value="C:plasma membrane"/>
    <property type="evidence" value="ECO:0007669"/>
    <property type="project" value="UniProtKB-SubCell"/>
</dbReference>
<feature type="transmembrane region" description="Helical" evidence="14">
    <location>
        <begin position="412"/>
        <end position="429"/>
    </location>
</feature>
<comment type="catalytic activity">
    <reaction evidence="1">
        <text>ATP + protein L-histidine = ADP + protein N-phospho-L-histidine.</text>
        <dbReference type="EC" id="2.7.13.3"/>
    </reaction>
</comment>
<dbReference type="PANTHER" id="PTHR45528:SF1">
    <property type="entry name" value="SENSOR HISTIDINE KINASE CPXA"/>
    <property type="match status" value="1"/>
</dbReference>
<keyword evidence="8" id="KW-0547">Nucleotide-binding</keyword>
<organism evidence="16 17">
    <name type="scientific">Candidatus Eubacterium faecipullorum</name>
    <dbReference type="NCBI Taxonomy" id="2838571"/>
    <lineage>
        <taxon>Bacteria</taxon>
        <taxon>Bacillati</taxon>
        <taxon>Bacillota</taxon>
        <taxon>Clostridia</taxon>
        <taxon>Eubacteriales</taxon>
        <taxon>Eubacteriaceae</taxon>
        <taxon>Eubacterium</taxon>
    </lineage>
</organism>
<evidence type="ECO:0000313" key="17">
    <source>
        <dbReference type="Proteomes" id="UP000824205"/>
    </source>
</evidence>
<proteinExistence type="predicted"/>
<dbReference type="Gene3D" id="1.10.287.130">
    <property type="match status" value="1"/>
</dbReference>
<evidence type="ECO:0000256" key="3">
    <source>
        <dbReference type="ARBA" id="ARBA00012438"/>
    </source>
</evidence>
<evidence type="ECO:0000256" key="9">
    <source>
        <dbReference type="ARBA" id="ARBA00022777"/>
    </source>
</evidence>
<feature type="transmembrane region" description="Helical" evidence="14">
    <location>
        <begin position="441"/>
        <end position="458"/>
    </location>
</feature>
<dbReference type="Proteomes" id="UP000824205">
    <property type="component" value="Unassembled WGS sequence"/>
</dbReference>
<evidence type="ECO:0000256" key="7">
    <source>
        <dbReference type="ARBA" id="ARBA00022692"/>
    </source>
</evidence>
<dbReference type="EC" id="2.7.13.3" evidence="3"/>
<accession>A0A9D1RCF6</accession>
<keyword evidence="13 14" id="KW-0472">Membrane</keyword>
<keyword evidence="11 14" id="KW-1133">Transmembrane helix</keyword>
<evidence type="ECO:0000256" key="1">
    <source>
        <dbReference type="ARBA" id="ARBA00000085"/>
    </source>
</evidence>
<dbReference type="Pfam" id="PF02518">
    <property type="entry name" value="HATPase_c"/>
    <property type="match status" value="1"/>
</dbReference>
<dbReference type="GO" id="GO:0005524">
    <property type="term" value="F:ATP binding"/>
    <property type="evidence" value="ECO:0007669"/>
    <property type="project" value="UniProtKB-KW"/>
</dbReference>
<sequence length="825" mass="91756">MDTKWIKFKYSSLNKFLCALLAAVLAGLCCVSSVTVLRHISYFGGDGIINNNTVGYINTSDFAVALNEDLVTVIDDVSHNTNQAAYDAAKEATVSLAVSFVNYSRSYLEDYKDQISAYSMWENGYTNTYTEYPQLDIPYAAYSVYALQFDEYEDYFYFEMDVQDEMLASQISFDSTDIFSKSEEELTNLFNTQFGNTVYYDYCHTTSDAGESAALGLKNIRYYAEFADGSVATNVEDTAALINAVRNGEGEYFLYENGSSRSSDALSRIAVYSENFYGDTAEDLRLYVSVDPNFTQNDRYDRINANLSGIAAENANAALYIAVIALFGCIFFAVISLRLAGNRSDGTVAAAAADKLPLDIGFILAGGAVFVLGMLLFAFYASEQYAIFGYEYNYYFTDISSGFFTSQLYKNILFAIGAAVYLILLGFSLSVARNAKTGVNIFKHTFIYMACSLIFRLLKRAFMGIKNFFGTIAFLPKQLDKRAVRAVTLFSFFNIVSMGVVSLIIASAPYGGGNVLLGLFLLCALLAADAFCVYKAFQFVRSLDRLIDCSVKNEPVDIDTSKLPQSLKTLAESLDKKNAELQQAVIKAVKDERTKAELITNVSHDLKTPLTSVINYIDLLKKCDIQDETALKYMGVIDDKANRLKRLIEDLIEASKVSTGNVVLNKTKINLNELTTQAIVEYADDFEKNNLNLIFEETAQKHIVFADGTKIYRVFENLLSNAQKYSAPGTRVYARLYSGRNFSCFEIKNISKEPLNISAEELTERFVRGDKARTEEGNGLGLSIAKELCRLNGGKLTLSIDGDLFKATVMLPNAQENEEENEKQD</sequence>
<reference evidence="16" key="1">
    <citation type="journal article" date="2021" name="PeerJ">
        <title>Extensive microbial diversity within the chicken gut microbiome revealed by metagenomics and culture.</title>
        <authorList>
            <person name="Gilroy R."/>
            <person name="Ravi A."/>
            <person name="Getino M."/>
            <person name="Pursley I."/>
            <person name="Horton D.L."/>
            <person name="Alikhan N.F."/>
            <person name="Baker D."/>
            <person name="Gharbi K."/>
            <person name="Hall N."/>
            <person name="Watson M."/>
            <person name="Adriaenssens E.M."/>
            <person name="Foster-Nyarko E."/>
            <person name="Jarju S."/>
            <person name="Secka A."/>
            <person name="Antonio M."/>
            <person name="Oren A."/>
            <person name="Chaudhuri R.R."/>
            <person name="La Ragione R."/>
            <person name="Hildebrand F."/>
            <person name="Pallen M.J."/>
        </authorList>
    </citation>
    <scope>NUCLEOTIDE SEQUENCE</scope>
    <source>
        <strain evidence="16">421</strain>
    </source>
</reference>
<dbReference type="InterPro" id="IPR036890">
    <property type="entry name" value="HATPase_C_sf"/>
</dbReference>
<keyword evidence="12" id="KW-0902">Two-component regulatory system</keyword>
<dbReference type="PROSITE" id="PS50109">
    <property type="entry name" value="HIS_KIN"/>
    <property type="match status" value="1"/>
</dbReference>
<name>A0A9D1RCF6_9FIRM</name>
<keyword evidence="6" id="KW-0808">Transferase</keyword>
<keyword evidence="5" id="KW-0597">Phosphoprotein</keyword>
<dbReference type="EMBL" id="DXGE01000014">
    <property type="protein sequence ID" value="HIW85533.1"/>
    <property type="molecule type" value="Genomic_DNA"/>
</dbReference>
<gene>
    <name evidence="16" type="ORF">IAA48_03470</name>
</gene>
<evidence type="ECO:0000256" key="10">
    <source>
        <dbReference type="ARBA" id="ARBA00022840"/>
    </source>
</evidence>
<evidence type="ECO:0000313" key="16">
    <source>
        <dbReference type="EMBL" id="HIW85533.1"/>
    </source>
</evidence>
<keyword evidence="9 16" id="KW-0418">Kinase</keyword>
<protein>
    <recommendedName>
        <fullName evidence="3">histidine kinase</fullName>
        <ecNumber evidence="3">2.7.13.3</ecNumber>
    </recommendedName>
</protein>
<evidence type="ECO:0000256" key="13">
    <source>
        <dbReference type="ARBA" id="ARBA00023136"/>
    </source>
</evidence>
<dbReference type="SUPFAM" id="SSF47384">
    <property type="entry name" value="Homodimeric domain of signal transducing histidine kinase"/>
    <property type="match status" value="1"/>
</dbReference>
<feature type="domain" description="Histidine kinase" evidence="15">
    <location>
        <begin position="601"/>
        <end position="815"/>
    </location>
</feature>
<feature type="transmembrane region" description="Helical" evidence="14">
    <location>
        <begin position="487"/>
        <end position="510"/>
    </location>
</feature>
<dbReference type="InterPro" id="IPR003594">
    <property type="entry name" value="HATPase_dom"/>
</dbReference>
<evidence type="ECO:0000256" key="6">
    <source>
        <dbReference type="ARBA" id="ARBA00022679"/>
    </source>
</evidence>
<dbReference type="Pfam" id="PF00512">
    <property type="entry name" value="HisKA"/>
    <property type="match status" value="1"/>
</dbReference>
<reference evidence="16" key="2">
    <citation type="submission" date="2021-04" db="EMBL/GenBank/DDBJ databases">
        <authorList>
            <person name="Gilroy R."/>
        </authorList>
    </citation>
    <scope>NUCLEOTIDE SEQUENCE</scope>
    <source>
        <strain evidence="16">421</strain>
    </source>
</reference>
<evidence type="ECO:0000256" key="8">
    <source>
        <dbReference type="ARBA" id="ARBA00022741"/>
    </source>
</evidence>
<dbReference type="InterPro" id="IPR005467">
    <property type="entry name" value="His_kinase_dom"/>
</dbReference>
<dbReference type="InterPro" id="IPR050398">
    <property type="entry name" value="HssS/ArlS-like"/>
</dbReference>
<evidence type="ECO:0000256" key="5">
    <source>
        <dbReference type="ARBA" id="ARBA00022553"/>
    </source>
</evidence>
<comment type="subcellular location">
    <subcellularLocation>
        <location evidence="2">Cell membrane</location>
        <topology evidence="2">Multi-pass membrane protein</topology>
    </subcellularLocation>
</comment>
<dbReference type="InterPro" id="IPR036097">
    <property type="entry name" value="HisK_dim/P_sf"/>
</dbReference>
<dbReference type="Gene3D" id="3.30.565.10">
    <property type="entry name" value="Histidine kinase-like ATPase, C-terminal domain"/>
    <property type="match status" value="1"/>
</dbReference>
<evidence type="ECO:0000256" key="11">
    <source>
        <dbReference type="ARBA" id="ARBA00022989"/>
    </source>
</evidence>
<dbReference type="PANTHER" id="PTHR45528">
    <property type="entry name" value="SENSOR HISTIDINE KINASE CPXA"/>
    <property type="match status" value="1"/>
</dbReference>
<keyword evidence="7 14" id="KW-0812">Transmembrane</keyword>
<comment type="caution">
    <text evidence="16">The sequence shown here is derived from an EMBL/GenBank/DDBJ whole genome shotgun (WGS) entry which is preliminary data.</text>
</comment>
<dbReference type="GO" id="GO:0000155">
    <property type="term" value="F:phosphorelay sensor kinase activity"/>
    <property type="evidence" value="ECO:0007669"/>
    <property type="project" value="InterPro"/>
</dbReference>
<evidence type="ECO:0000256" key="2">
    <source>
        <dbReference type="ARBA" id="ARBA00004651"/>
    </source>
</evidence>